<organism evidence="2 3">
    <name type="scientific">Mycolicibacterium neoaurum</name>
    <name type="common">Mycobacterium neoaurum</name>
    <dbReference type="NCBI Taxonomy" id="1795"/>
    <lineage>
        <taxon>Bacteria</taxon>
        <taxon>Bacillati</taxon>
        <taxon>Actinomycetota</taxon>
        <taxon>Actinomycetes</taxon>
        <taxon>Mycobacteriales</taxon>
        <taxon>Mycobacteriaceae</taxon>
        <taxon>Mycolicibacterium</taxon>
    </lineage>
</organism>
<accession>A0AAV2WSC2</accession>
<feature type="signal peptide" evidence="1">
    <location>
        <begin position="1"/>
        <end position="22"/>
    </location>
</feature>
<name>A0AAV2WSC2_MYCNE</name>
<proteinExistence type="predicted"/>
<dbReference type="AlphaFoldDB" id="A0AAV2WSC2"/>
<keyword evidence="1" id="KW-0732">Signal</keyword>
<gene>
    <name evidence="2" type="ORF">BN1047_04912</name>
</gene>
<evidence type="ECO:0000313" key="2">
    <source>
        <dbReference type="EMBL" id="CDQ46994.1"/>
    </source>
</evidence>
<dbReference type="EMBL" id="LK021342">
    <property type="protein sequence ID" value="CDQ46994.1"/>
    <property type="molecule type" value="Genomic_DNA"/>
</dbReference>
<reference evidence="2" key="1">
    <citation type="submission" date="2014-05" db="EMBL/GenBank/DDBJ databases">
        <authorList>
            <person name="Urmite Genomes"/>
        </authorList>
    </citation>
    <scope>NUCLEOTIDE SEQUENCE</scope>
    <source>
        <strain evidence="2">DSM 44074</strain>
    </source>
</reference>
<evidence type="ECO:0000313" key="3">
    <source>
        <dbReference type="Proteomes" id="UP000028864"/>
    </source>
</evidence>
<dbReference type="Proteomes" id="UP000028864">
    <property type="component" value="Unassembled WGS sequence"/>
</dbReference>
<evidence type="ECO:0000256" key="1">
    <source>
        <dbReference type="SAM" id="SignalP"/>
    </source>
</evidence>
<reference evidence="2" key="2">
    <citation type="submission" date="2015-09" db="EMBL/GenBank/DDBJ databases">
        <title>Draft genome sequence of Mycobacterium neoaurum DSM 44074.</title>
        <authorList>
            <person name="Croce O."/>
            <person name="Robert C."/>
            <person name="Raoult D."/>
            <person name="Drancourt M."/>
        </authorList>
    </citation>
    <scope>NUCLEOTIDE SEQUENCE</scope>
    <source>
        <strain evidence="2">DSM 44074</strain>
    </source>
</reference>
<evidence type="ECO:0008006" key="4">
    <source>
        <dbReference type="Google" id="ProtNLM"/>
    </source>
</evidence>
<feature type="chain" id="PRO_5043965807" description="Secreted protein" evidence="1">
    <location>
        <begin position="23"/>
        <end position="179"/>
    </location>
</feature>
<protein>
    <recommendedName>
        <fullName evidence="4">Secreted protein</fullName>
    </recommendedName>
</protein>
<dbReference type="RefSeq" id="WP_030134357.1">
    <property type="nucleotide sequence ID" value="NZ_LK021342.1"/>
</dbReference>
<sequence length="179" mass="17969">MRTRGVLSAVAAMAALSAPAIAGAEPPPPPPPPPAPDIGGYALVKPSEYAVNDGSMYAFTAGAGITCVMSRANGSYGCSGPPFPGAPGGANVVTGAQIGAPGFAVAANPVYVGDKPALPLPANSRISFQHVTCGTDGALITCQNSFDQSGFVISQGGSWIVNPTNPLLDRPEGRNPYFN</sequence>